<dbReference type="STRING" id="1884261.A0A5C3Q9X8"/>
<evidence type="ECO:0000256" key="4">
    <source>
        <dbReference type="ARBA" id="ARBA00023239"/>
    </source>
</evidence>
<proteinExistence type="inferred from homology"/>
<dbReference type="GO" id="GO:0016798">
    <property type="term" value="F:hydrolase activity, acting on glycosyl bonds"/>
    <property type="evidence" value="ECO:0007669"/>
    <property type="project" value="UniProtKB-KW"/>
</dbReference>
<evidence type="ECO:0000256" key="5">
    <source>
        <dbReference type="ARBA" id="ARBA00023295"/>
    </source>
</evidence>
<dbReference type="PANTHER" id="PTHR42909:SF1">
    <property type="entry name" value="CARBOHYDRATE KINASE PFKB DOMAIN-CONTAINING PROTEIN"/>
    <property type="match status" value="1"/>
</dbReference>
<evidence type="ECO:0000256" key="3">
    <source>
        <dbReference type="ARBA" id="ARBA00023211"/>
    </source>
</evidence>
<evidence type="ECO:0000313" key="8">
    <source>
        <dbReference type="Proteomes" id="UP000305067"/>
    </source>
</evidence>
<evidence type="ECO:0000256" key="2">
    <source>
        <dbReference type="ARBA" id="ARBA00022801"/>
    </source>
</evidence>
<keyword evidence="5" id="KW-0326">Glycosidase</keyword>
<keyword evidence="4" id="KW-0456">Lyase</keyword>
<evidence type="ECO:0000256" key="6">
    <source>
        <dbReference type="SAM" id="MobiDB-lite"/>
    </source>
</evidence>
<name>A0A5C3Q9X8_9AGAR</name>
<dbReference type="GO" id="GO:0046872">
    <property type="term" value="F:metal ion binding"/>
    <property type="evidence" value="ECO:0007669"/>
    <property type="project" value="UniProtKB-KW"/>
</dbReference>
<evidence type="ECO:0000313" key="7">
    <source>
        <dbReference type="EMBL" id="TFK98812.1"/>
    </source>
</evidence>
<feature type="compositionally biased region" description="Low complexity" evidence="6">
    <location>
        <begin position="385"/>
        <end position="405"/>
    </location>
</feature>
<dbReference type="GO" id="GO:0004730">
    <property type="term" value="F:pseudouridylate synthase activity"/>
    <property type="evidence" value="ECO:0007669"/>
    <property type="project" value="InterPro"/>
</dbReference>
<reference evidence="7 8" key="1">
    <citation type="journal article" date="2019" name="Nat. Ecol. Evol.">
        <title>Megaphylogeny resolves global patterns of mushroom evolution.</title>
        <authorList>
            <person name="Varga T."/>
            <person name="Krizsan K."/>
            <person name="Foldi C."/>
            <person name="Dima B."/>
            <person name="Sanchez-Garcia M."/>
            <person name="Sanchez-Ramirez S."/>
            <person name="Szollosi G.J."/>
            <person name="Szarkandi J.G."/>
            <person name="Papp V."/>
            <person name="Albert L."/>
            <person name="Andreopoulos W."/>
            <person name="Angelini C."/>
            <person name="Antonin V."/>
            <person name="Barry K.W."/>
            <person name="Bougher N.L."/>
            <person name="Buchanan P."/>
            <person name="Buyck B."/>
            <person name="Bense V."/>
            <person name="Catcheside P."/>
            <person name="Chovatia M."/>
            <person name="Cooper J."/>
            <person name="Damon W."/>
            <person name="Desjardin D."/>
            <person name="Finy P."/>
            <person name="Geml J."/>
            <person name="Haridas S."/>
            <person name="Hughes K."/>
            <person name="Justo A."/>
            <person name="Karasinski D."/>
            <person name="Kautmanova I."/>
            <person name="Kiss B."/>
            <person name="Kocsube S."/>
            <person name="Kotiranta H."/>
            <person name="LaButti K.M."/>
            <person name="Lechner B.E."/>
            <person name="Liimatainen K."/>
            <person name="Lipzen A."/>
            <person name="Lukacs Z."/>
            <person name="Mihaltcheva S."/>
            <person name="Morgado L.N."/>
            <person name="Niskanen T."/>
            <person name="Noordeloos M.E."/>
            <person name="Ohm R.A."/>
            <person name="Ortiz-Santana B."/>
            <person name="Ovrebo C."/>
            <person name="Racz N."/>
            <person name="Riley R."/>
            <person name="Savchenko A."/>
            <person name="Shiryaev A."/>
            <person name="Soop K."/>
            <person name="Spirin V."/>
            <person name="Szebenyi C."/>
            <person name="Tomsovsky M."/>
            <person name="Tulloss R.E."/>
            <person name="Uehling J."/>
            <person name="Grigoriev I.V."/>
            <person name="Vagvolgyi C."/>
            <person name="Papp T."/>
            <person name="Martin F.M."/>
            <person name="Miettinen O."/>
            <person name="Hibbett D.S."/>
            <person name="Nagy L.G."/>
        </authorList>
    </citation>
    <scope>NUCLEOTIDE SEQUENCE [LARGE SCALE GENOMIC DNA]</scope>
    <source>
        <strain evidence="7 8">CBS 309.79</strain>
    </source>
</reference>
<dbReference type="InterPro" id="IPR022830">
    <property type="entry name" value="Indigdn_synthA-like"/>
</dbReference>
<keyword evidence="2" id="KW-0378">Hydrolase</keyword>
<dbReference type="OrthoDB" id="198885at2759"/>
<protein>
    <submittedName>
        <fullName evidence="7">Uncharacterized protein</fullName>
    </submittedName>
</protein>
<dbReference type="EMBL" id="ML178837">
    <property type="protein sequence ID" value="TFK98812.1"/>
    <property type="molecule type" value="Genomic_DNA"/>
</dbReference>
<dbReference type="AlphaFoldDB" id="A0A5C3Q9X8"/>
<feature type="region of interest" description="Disordered" evidence="6">
    <location>
        <begin position="376"/>
        <end position="412"/>
    </location>
</feature>
<keyword evidence="3" id="KW-0464">Manganese</keyword>
<sequence length="849" mass="89661">MSMSSSTLARRLPRRYGTYRRLNTLSTARAQGAYIDVHPEVDEALASGKPIVALETTLVTNGLPAPTNYDVGCSMEDIVRSNGAVPATIGMISGRMKIGLERSELQRLATRGVEGKAYKLSRRDVGSAMVKGVDGGTTIAATSVFAAMAGIKVFATGGLGGVHRNGENSLDISADLQEVARSPVAVVSSGVKSILDIGRTLEYLETLGVPVLPYQSADNEFPAFFTPKSGFKLPWGVNSPLEAARVIHAQHVLGFQNGQVIAVPIPSTPGSVSPQGGLLYQTNASEPRMSSGGPIPDDVELGTFVQGCVDQAVAEAEESGMSKRGKDVTPWLLGRVRELSGGRSLELNVKLLERSAFVGGQIAVEYAKLVREGSSTSSNTTYAVPSSFPSTSTSDTSPSTSTRRSQNIASSTFIPESGPASVLIAGCAAVDVISKFSPGISGDIASRTTAPGMASLTLGGVGRNVAEACHRVLNGAGQGGSALLIAPVGNDAFGRLVKEEMRDMKMRVDGLFIAAYSAQNGLALEKSSTSDPSARTAVCNMVLDAQGDLIGGVADMGIVEAGLTGKAVIEQITKTKPRVVCLDGNLSEKAITDLVQYCRRADPTITLFFEPTSGPKSTRILPALHAYSSTLLTRAPIDFISPNILELQSIYQAARATEVTDLPGWWETIESFKLGDRWRNEVELLSRLAVHPPSGTSAPGERKLDWLVKQGVVQMAVNLLPFFQHILIKCGQDGVVAIFRTSSLSWSTERTNLATHSRQVVSHYSLSPSVQGSIVLRHFPPLWVEAKDIVNVTGAGDSFVGTVLAELAERKDGLNSPEVLEEVVGRGQRAAVMSLGAETSVSPALGGGW</sequence>
<dbReference type="Gene3D" id="3.40.1190.20">
    <property type="match status" value="1"/>
</dbReference>
<dbReference type="Pfam" id="PF04227">
    <property type="entry name" value="Indigoidine_A"/>
    <property type="match status" value="2"/>
</dbReference>
<dbReference type="SUPFAM" id="SSF110581">
    <property type="entry name" value="Indigoidine synthase A-like"/>
    <property type="match status" value="1"/>
</dbReference>
<dbReference type="InterPro" id="IPR029056">
    <property type="entry name" value="Ribokinase-like"/>
</dbReference>
<dbReference type="PANTHER" id="PTHR42909">
    <property type="entry name" value="ZGC:136858"/>
    <property type="match status" value="1"/>
</dbReference>
<dbReference type="SUPFAM" id="SSF53613">
    <property type="entry name" value="Ribokinase-like"/>
    <property type="match status" value="1"/>
</dbReference>
<dbReference type="Gene3D" id="3.40.1790.10">
    <property type="entry name" value="Indigoidine synthase domain"/>
    <property type="match status" value="1"/>
</dbReference>
<gene>
    <name evidence="7" type="ORF">BDV98DRAFT_552279</name>
</gene>
<dbReference type="HAMAP" id="MF_01876">
    <property type="entry name" value="PsiMP_glycosidase"/>
    <property type="match status" value="1"/>
</dbReference>
<accession>A0A5C3Q9X8</accession>
<evidence type="ECO:0000256" key="1">
    <source>
        <dbReference type="ARBA" id="ARBA00022723"/>
    </source>
</evidence>
<organism evidence="7 8">
    <name type="scientific">Pterulicium gracile</name>
    <dbReference type="NCBI Taxonomy" id="1884261"/>
    <lineage>
        <taxon>Eukaryota</taxon>
        <taxon>Fungi</taxon>
        <taxon>Dikarya</taxon>
        <taxon>Basidiomycota</taxon>
        <taxon>Agaricomycotina</taxon>
        <taxon>Agaricomycetes</taxon>
        <taxon>Agaricomycetidae</taxon>
        <taxon>Agaricales</taxon>
        <taxon>Pleurotineae</taxon>
        <taxon>Pterulaceae</taxon>
        <taxon>Pterulicium</taxon>
    </lineage>
</organism>
<dbReference type="Proteomes" id="UP000305067">
    <property type="component" value="Unassembled WGS sequence"/>
</dbReference>
<dbReference type="InterPro" id="IPR007342">
    <property type="entry name" value="PsuG"/>
</dbReference>
<keyword evidence="8" id="KW-1185">Reference proteome</keyword>
<keyword evidence="1" id="KW-0479">Metal-binding</keyword>
<dbReference type="GO" id="GO:0005737">
    <property type="term" value="C:cytoplasm"/>
    <property type="evidence" value="ECO:0007669"/>
    <property type="project" value="TreeGrafter"/>
</dbReference>